<feature type="transmembrane region" description="Helical" evidence="1">
    <location>
        <begin position="21"/>
        <end position="41"/>
    </location>
</feature>
<organism evidence="3 4">
    <name type="scientific">Crenobacter cavernae</name>
    <dbReference type="NCBI Taxonomy" id="2290923"/>
    <lineage>
        <taxon>Bacteria</taxon>
        <taxon>Pseudomonadati</taxon>
        <taxon>Pseudomonadota</taxon>
        <taxon>Betaproteobacteria</taxon>
        <taxon>Neisseriales</taxon>
        <taxon>Neisseriaceae</taxon>
        <taxon>Crenobacter</taxon>
    </lineage>
</organism>
<proteinExistence type="predicted"/>
<dbReference type="Pfam" id="PF13402">
    <property type="entry name" value="Peptidase_M60"/>
    <property type="match status" value="1"/>
</dbReference>
<dbReference type="PANTHER" id="PTHR15730:SF5">
    <property type="entry name" value="SI:CH211-210B2.2-RELATED"/>
    <property type="match status" value="1"/>
</dbReference>
<dbReference type="RefSeq" id="WP_129210457.1">
    <property type="nucleotide sequence ID" value="NZ_REGR01000001.1"/>
</dbReference>
<accession>A0ABY0FIK7</accession>
<name>A0ABY0FIK7_9NEIS</name>
<dbReference type="Gene3D" id="2.60.120.1250">
    <property type="entry name" value="Peptidase M60, enhancin-like domain 1"/>
    <property type="match status" value="1"/>
</dbReference>
<keyword evidence="1" id="KW-0812">Transmembrane</keyword>
<reference evidence="3 4" key="1">
    <citation type="submission" date="2018-10" db="EMBL/GenBank/DDBJ databases">
        <title>Draft genome of Fastidiocella sp. strain 375T, a bacterium isolated from a karstic cave dripping water.</title>
        <authorList>
            <person name="Coelho C."/>
            <person name="Verissimo A."/>
            <person name="Tiago I."/>
        </authorList>
    </citation>
    <scope>NUCLEOTIDE SEQUENCE [LARGE SCALE GENOMIC DNA]</scope>
    <source>
        <strain evidence="3 4">CAVE-375</strain>
    </source>
</reference>
<dbReference type="Gene3D" id="2.80.10.50">
    <property type="match status" value="1"/>
</dbReference>
<evidence type="ECO:0000313" key="4">
    <source>
        <dbReference type="Proteomes" id="UP000290682"/>
    </source>
</evidence>
<dbReference type="InterPro" id="IPR042279">
    <property type="entry name" value="Pep_M60_3"/>
</dbReference>
<dbReference type="InterPro" id="IPR031161">
    <property type="entry name" value="Peptidase_M60_dom"/>
</dbReference>
<dbReference type="InterPro" id="IPR051244">
    <property type="entry name" value="TCAF"/>
</dbReference>
<dbReference type="InterPro" id="IPR035423">
    <property type="entry name" value="M60-like_N"/>
</dbReference>
<evidence type="ECO:0000259" key="2">
    <source>
        <dbReference type="PROSITE" id="PS51723"/>
    </source>
</evidence>
<protein>
    <recommendedName>
        <fullName evidence="2">Peptidase M60 domain-containing protein</fullName>
    </recommendedName>
</protein>
<dbReference type="PROSITE" id="PS50231">
    <property type="entry name" value="RICIN_B_LECTIN"/>
    <property type="match status" value="1"/>
</dbReference>
<gene>
    <name evidence="3" type="ORF">EBB06_00325</name>
</gene>
<keyword evidence="1" id="KW-1133">Transmembrane helix</keyword>
<sequence length="631" mass="68266">MSDSQLNQPSIRGRSQARLAMLGKGLAVGALVWPAFAFAQLPGDLLISGARGWCVARAGDAAAPTDKVIAAACDGSDPRQRWVFDAAAVQPVSDPALCLSGRPGDDGALALAACDRSGTQPWTLAEQGLHRGEAVLTLSRDNKLVVATNDAGFEPRWTRLSELAARVDAGRSVVIQYPIAATDTASLELERARHVVNQLTPPDEPLPAPRDVSAFPGEVPADAPRVTETVSLDRRFTRFSHVGWSQKPKNWLATGLYAPAGEVVTVTAPDDATALAGVSLRIGANTDVIARTKPGETVDRYASVSLAVPLKPGVNRVRSQYGGLVIVESAGSANVTLPLTIAGAVKAPHFRLGTDSNADWAFARNNPAPWAVLEGDKALLVVPSSQVRELEDAQSVMKAYDTAQQAAMDLAGFDGSSSLHPRLQGRQWFVEDRQISVGYGHAGFPIMTRLDWRLASVAAASNWGVMHETGHNYQALCLWAARYGLESTVNLTPLYVAEALRGRPALLGTLRYSKAIAKFKDGFDFDRDTDKDDKLVFLAQLRYAFPDQGWDIFRRLNRRYRELPVNEQRAICASPQRQTDTLYGLLSDIVGADLVEHFRHWGVPLSGGVIERVRKLGLPQPSVPTWLVNPE</sequence>
<keyword evidence="1" id="KW-0472">Membrane</keyword>
<dbReference type="Gene3D" id="3.40.390.80">
    <property type="entry name" value="Peptidase M60, enhancin-like domain 2"/>
    <property type="match status" value="1"/>
</dbReference>
<dbReference type="Pfam" id="PF17291">
    <property type="entry name" value="M60-like_N"/>
    <property type="match status" value="1"/>
</dbReference>
<dbReference type="InterPro" id="IPR035992">
    <property type="entry name" value="Ricin_B-like_lectins"/>
</dbReference>
<dbReference type="PROSITE" id="PS51723">
    <property type="entry name" value="PEPTIDASE_M60"/>
    <property type="match status" value="1"/>
</dbReference>
<feature type="domain" description="Peptidase M60" evidence="2">
    <location>
        <begin position="249"/>
        <end position="546"/>
    </location>
</feature>
<dbReference type="Proteomes" id="UP000290682">
    <property type="component" value="Unassembled WGS sequence"/>
</dbReference>
<evidence type="ECO:0000256" key="1">
    <source>
        <dbReference type="SAM" id="Phobius"/>
    </source>
</evidence>
<evidence type="ECO:0000313" key="3">
    <source>
        <dbReference type="EMBL" id="RXZ45307.1"/>
    </source>
</evidence>
<dbReference type="EMBL" id="REGR01000001">
    <property type="protein sequence ID" value="RXZ45307.1"/>
    <property type="molecule type" value="Genomic_DNA"/>
</dbReference>
<dbReference type="Pfam" id="PF00652">
    <property type="entry name" value="Ricin_B_lectin"/>
    <property type="match status" value="1"/>
</dbReference>
<keyword evidence="4" id="KW-1185">Reference proteome</keyword>
<dbReference type="Gene3D" id="1.10.390.30">
    <property type="entry name" value="Peptidase M60, enhancin-like domain 3"/>
    <property type="match status" value="1"/>
</dbReference>
<dbReference type="SMART" id="SM01276">
    <property type="entry name" value="M60-like"/>
    <property type="match status" value="1"/>
</dbReference>
<comment type="caution">
    <text evidence="3">The sequence shown here is derived from an EMBL/GenBank/DDBJ whole genome shotgun (WGS) entry which is preliminary data.</text>
</comment>
<dbReference type="InterPro" id="IPR000772">
    <property type="entry name" value="Ricin_B_lectin"/>
</dbReference>
<dbReference type="PANTHER" id="PTHR15730">
    <property type="entry name" value="EXPERIMENTAL AUTOIMMUNE PROSTATITIS ANTIGEN 2-RELATED"/>
    <property type="match status" value="1"/>
</dbReference>
<dbReference type="SUPFAM" id="SSF50370">
    <property type="entry name" value="Ricin B-like lectins"/>
    <property type="match status" value="1"/>
</dbReference>